<dbReference type="PANTHER" id="PTHR24422:SF19">
    <property type="entry name" value="CHEMOTAXIS PROTEIN METHYLTRANSFERASE"/>
    <property type="match status" value="1"/>
</dbReference>
<evidence type="ECO:0000313" key="7">
    <source>
        <dbReference type="Proteomes" id="UP000503447"/>
    </source>
</evidence>
<feature type="compositionally biased region" description="Basic residues" evidence="4">
    <location>
        <begin position="283"/>
        <end position="294"/>
    </location>
</feature>
<sequence length="335" mass="36787">MTLRTIDSVVRERLGLDPSTLGANVLDRAAAARMLACGLSDPAVYAARLMAEPAEREVLAADLAVSETWFFRGGRALFDRLAGFVAGRATGTPARVLSIPCSTGEEPYSLAIALHERSLSATDFVIDAVDLSERALARATAARYGAFAFREAGPDMRPAYFRPVADQWELLPNLRAAVRFRAGNLTDPLFLAGERSYDLILCRNLFIYLTPDARVRALANFDRLLAPDGRLCVTHGEADRLPPDRFQPDGPTETGIYRRTGASGGVPPRTVPPVPPVPETVARPRRHRRHRPRQRPPAVTPRWLRPGRWRTPAAWTTPARCVNACSAPAPRTPTR</sequence>
<keyword evidence="7" id="KW-1185">Reference proteome</keyword>
<feature type="domain" description="CheR-type methyltransferase" evidence="5">
    <location>
        <begin position="1"/>
        <end position="238"/>
    </location>
</feature>
<evidence type="ECO:0000313" key="6">
    <source>
        <dbReference type="EMBL" id="QJW97682.1"/>
    </source>
</evidence>
<feature type="compositionally biased region" description="Pro residues" evidence="4">
    <location>
        <begin position="269"/>
        <end position="278"/>
    </location>
</feature>
<dbReference type="InterPro" id="IPR029063">
    <property type="entry name" value="SAM-dependent_MTases_sf"/>
</dbReference>
<keyword evidence="2 6" id="KW-0808">Transferase</keyword>
<gene>
    <name evidence="6" type="ORF">FTUN_5259</name>
</gene>
<keyword evidence="3" id="KW-0949">S-adenosyl-L-methionine</keyword>
<evidence type="ECO:0000256" key="3">
    <source>
        <dbReference type="ARBA" id="ARBA00022691"/>
    </source>
</evidence>
<dbReference type="InterPro" id="IPR000780">
    <property type="entry name" value="CheR_MeTrfase"/>
</dbReference>
<dbReference type="GO" id="GO:0032259">
    <property type="term" value="P:methylation"/>
    <property type="evidence" value="ECO:0007669"/>
    <property type="project" value="UniProtKB-KW"/>
</dbReference>
<dbReference type="PROSITE" id="PS50123">
    <property type="entry name" value="CHER"/>
    <property type="match status" value="1"/>
</dbReference>
<dbReference type="Pfam" id="PF01739">
    <property type="entry name" value="CheR"/>
    <property type="match status" value="1"/>
</dbReference>
<dbReference type="PRINTS" id="PR00996">
    <property type="entry name" value="CHERMTFRASE"/>
</dbReference>
<dbReference type="CDD" id="cd02440">
    <property type="entry name" value="AdoMet_MTases"/>
    <property type="match status" value="1"/>
</dbReference>
<dbReference type="PANTHER" id="PTHR24422">
    <property type="entry name" value="CHEMOTAXIS PROTEIN METHYLTRANSFERASE"/>
    <property type="match status" value="1"/>
</dbReference>
<dbReference type="RefSeq" id="WP_171473007.1">
    <property type="nucleotide sequence ID" value="NZ_CP053452.2"/>
</dbReference>
<evidence type="ECO:0000256" key="1">
    <source>
        <dbReference type="ARBA" id="ARBA00022603"/>
    </source>
</evidence>
<dbReference type="Proteomes" id="UP000503447">
    <property type="component" value="Chromosome"/>
</dbReference>
<dbReference type="SMART" id="SM00138">
    <property type="entry name" value="MeTrc"/>
    <property type="match status" value="1"/>
</dbReference>
<keyword evidence="1 6" id="KW-0489">Methyltransferase</keyword>
<proteinExistence type="predicted"/>
<dbReference type="EC" id="2.1.1.80" evidence="6"/>
<name>A0A6M5YXK3_9BACT</name>
<feature type="region of interest" description="Disordered" evidence="4">
    <location>
        <begin position="259"/>
        <end position="309"/>
    </location>
</feature>
<accession>A0A6M5YXK3</accession>
<dbReference type="GO" id="GO:0008983">
    <property type="term" value="F:protein-glutamate O-methyltransferase activity"/>
    <property type="evidence" value="ECO:0007669"/>
    <property type="project" value="UniProtKB-EC"/>
</dbReference>
<dbReference type="AlphaFoldDB" id="A0A6M5YXK3"/>
<dbReference type="Gene3D" id="3.40.50.150">
    <property type="entry name" value="Vaccinia Virus protein VP39"/>
    <property type="match status" value="1"/>
</dbReference>
<dbReference type="InterPro" id="IPR050903">
    <property type="entry name" value="Bact_Chemotaxis_MeTrfase"/>
</dbReference>
<organism evidence="6 7">
    <name type="scientific">Frigoriglobus tundricola</name>
    <dbReference type="NCBI Taxonomy" id="2774151"/>
    <lineage>
        <taxon>Bacteria</taxon>
        <taxon>Pseudomonadati</taxon>
        <taxon>Planctomycetota</taxon>
        <taxon>Planctomycetia</taxon>
        <taxon>Gemmatales</taxon>
        <taxon>Gemmataceae</taxon>
        <taxon>Frigoriglobus</taxon>
    </lineage>
</organism>
<dbReference type="EMBL" id="CP053452">
    <property type="protein sequence ID" value="QJW97682.1"/>
    <property type="molecule type" value="Genomic_DNA"/>
</dbReference>
<protein>
    <submittedName>
        <fullName evidence="6">Chemotaxis protein methyltransferase CheR</fullName>
        <ecNumber evidence="6">2.1.1.80</ecNumber>
    </submittedName>
</protein>
<reference evidence="7" key="1">
    <citation type="submission" date="2020-05" db="EMBL/GenBank/DDBJ databases">
        <title>Frigoriglobus tundricola gen. nov., sp. nov., a psychrotolerant cellulolytic planctomycete of the family Gemmataceae with two divergent copies of 16S rRNA gene.</title>
        <authorList>
            <person name="Kulichevskaya I.S."/>
            <person name="Ivanova A.A."/>
            <person name="Naumoff D.G."/>
            <person name="Beletsky A.V."/>
            <person name="Rijpstra W.I.C."/>
            <person name="Sinninghe Damste J.S."/>
            <person name="Mardanov A.V."/>
            <person name="Ravin N.V."/>
            <person name="Dedysh S.N."/>
        </authorList>
    </citation>
    <scope>NUCLEOTIDE SEQUENCE [LARGE SCALE GENOMIC DNA]</scope>
    <source>
        <strain evidence="7">PL17</strain>
    </source>
</reference>
<evidence type="ECO:0000256" key="2">
    <source>
        <dbReference type="ARBA" id="ARBA00022679"/>
    </source>
</evidence>
<dbReference type="SUPFAM" id="SSF53335">
    <property type="entry name" value="S-adenosyl-L-methionine-dependent methyltransferases"/>
    <property type="match status" value="1"/>
</dbReference>
<dbReference type="InterPro" id="IPR022642">
    <property type="entry name" value="CheR_C"/>
</dbReference>
<evidence type="ECO:0000259" key="5">
    <source>
        <dbReference type="PROSITE" id="PS50123"/>
    </source>
</evidence>
<dbReference type="KEGG" id="ftj:FTUN_5259"/>
<evidence type="ECO:0000256" key="4">
    <source>
        <dbReference type="SAM" id="MobiDB-lite"/>
    </source>
</evidence>